<dbReference type="Proteomes" id="UP001265746">
    <property type="component" value="Unassembled WGS sequence"/>
</dbReference>
<evidence type="ECO:0000256" key="6">
    <source>
        <dbReference type="SAM" id="MobiDB-lite"/>
    </source>
</evidence>
<comment type="caution">
    <text evidence="7">The sequence shown here is derived from an EMBL/GenBank/DDBJ whole genome shotgun (WGS) entry which is preliminary data.</text>
</comment>
<name>A0AAD9S6J5_PHOAM</name>
<protein>
    <recommendedName>
        <fullName evidence="9">Dioxygenase</fullName>
    </recommendedName>
</protein>
<evidence type="ECO:0000256" key="1">
    <source>
        <dbReference type="ARBA" id="ARBA00006787"/>
    </source>
</evidence>
<comment type="similarity">
    <text evidence="1">Belongs to the carotenoid oxygenase family.</text>
</comment>
<organism evidence="7 8">
    <name type="scientific">Phomopsis amygdali</name>
    <name type="common">Fusicoccum amygdali</name>
    <dbReference type="NCBI Taxonomy" id="1214568"/>
    <lineage>
        <taxon>Eukaryota</taxon>
        <taxon>Fungi</taxon>
        <taxon>Dikarya</taxon>
        <taxon>Ascomycota</taxon>
        <taxon>Pezizomycotina</taxon>
        <taxon>Sordariomycetes</taxon>
        <taxon>Sordariomycetidae</taxon>
        <taxon>Diaporthales</taxon>
        <taxon>Diaporthaceae</taxon>
        <taxon>Diaporthe</taxon>
    </lineage>
</organism>
<evidence type="ECO:0000256" key="4">
    <source>
        <dbReference type="ARBA" id="ARBA00023004"/>
    </source>
</evidence>
<feature type="compositionally biased region" description="Polar residues" evidence="6">
    <location>
        <begin position="512"/>
        <end position="527"/>
    </location>
</feature>
<keyword evidence="8" id="KW-1185">Reference proteome</keyword>
<feature type="binding site" evidence="5">
    <location>
        <position position="240"/>
    </location>
    <ligand>
        <name>Fe cation</name>
        <dbReference type="ChEBI" id="CHEBI:24875"/>
        <note>catalytic</note>
    </ligand>
</feature>
<dbReference type="GO" id="GO:0046872">
    <property type="term" value="F:metal ion binding"/>
    <property type="evidence" value="ECO:0007669"/>
    <property type="project" value="UniProtKB-KW"/>
</dbReference>
<evidence type="ECO:0000256" key="2">
    <source>
        <dbReference type="ARBA" id="ARBA00022723"/>
    </source>
</evidence>
<feature type="binding site" evidence="5">
    <location>
        <position position="296"/>
    </location>
    <ligand>
        <name>Fe cation</name>
        <dbReference type="ChEBI" id="CHEBI:24875"/>
        <note>catalytic</note>
    </ligand>
</feature>
<dbReference type="PANTHER" id="PTHR10543">
    <property type="entry name" value="BETA-CAROTENE DIOXYGENASE"/>
    <property type="match status" value="1"/>
</dbReference>
<keyword evidence="2 5" id="KW-0479">Metal-binding</keyword>
<dbReference type="GO" id="GO:0016121">
    <property type="term" value="P:carotene catabolic process"/>
    <property type="evidence" value="ECO:0007669"/>
    <property type="project" value="TreeGrafter"/>
</dbReference>
<proteinExistence type="inferred from homology"/>
<dbReference type="GO" id="GO:0010436">
    <property type="term" value="F:carotenoid dioxygenase activity"/>
    <property type="evidence" value="ECO:0007669"/>
    <property type="project" value="TreeGrafter"/>
</dbReference>
<comment type="cofactor">
    <cofactor evidence="5">
        <name>Fe(2+)</name>
        <dbReference type="ChEBI" id="CHEBI:29033"/>
    </cofactor>
    <text evidence="5">Binds 1 Fe(2+) ion per subunit.</text>
</comment>
<evidence type="ECO:0000313" key="8">
    <source>
        <dbReference type="Proteomes" id="UP001265746"/>
    </source>
</evidence>
<keyword evidence="4 5" id="KW-0408">Iron</keyword>
<sequence>MDAWQVLPSKISPGMDKASWPERETNFDNAGPQLSGFNRPTRYQGEMRNLEVLGTIPKSISGTFYRIMPEPYHVPFVKNDIWLNGDGAISSFRIKDGNVDFKQRFVQTEKFRVEALENRALLGKYRNPWTDLVEFADRTTANTTALPYKGMILALKEDSKPYAIDPRTLETIGKFDFDGQLESETFTAHPKYDVNTRELLGFGYEGKGIGSKDVFYMSINEHGKFTEKVLFEAPFCGFQHDMAFTDNWQCFPDKLKEGGNHWTWTDRPHYIGILPRRGAKPTDIKWFEDPNWMTGHVANAWEEDGKVHIQVSLTKVNGFGFFPDKNGQAPRMEEVPINLNEWTIDPHSKRLVLPEPEQIITETNEFPRIDDRLFGQKNRVLFGMLMDFAPGVTDWEFSTLRMGSGIIHMNTLYKKDVVTGEIQKYRRGTRHFFQEPQFIPRHPEAPEGDGFLIALVNNFDEMISELVIIDCDNFTEHVALAKLPIRLRPGFHGNWVDDTDIDGRPVRAPKQSPATVDGSGTTNGHRI</sequence>
<gene>
    <name evidence="7" type="ORF">N8I77_010045</name>
</gene>
<evidence type="ECO:0000256" key="3">
    <source>
        <dbReference type="ARBA" id="ARBA00023002"/>
    </source>
</evidence>
<accession>A0AAD9S6J5</accession>
<keyword evidence="3" id="KW-0560">Oxidoreductase</keyword>
<dbReference type="InterPro" id="IPR004294">
    <property type="entry name" value="Carotenoid_Oase"/>
</dbReference>
<dbReference type="PANTHER" id="PTHR10543:SF89">
    <property type="entry name" value="CAROTENOID 9,10(9',10')-CLEAVAGE DIOXYGENASE 1"/>
    <property type="match status" value="1"/>
</dbReference>
<evidence type="ECO:0000256" key="5">
    <source>
        <dbReference type="PIRSR" id="PIRSR604294-1"/>
    </source>
</evidence>
<reference evidence="7" key="1">
    <citation type="submission" date="2023-06" db="EMBL/GenBank/DDBJ databases">
        <authorList>
            <person name="Noh H."/>
        </authorList>
    </citation>
    <scope>NUCLEOTIDE SEQUENCE</scope>
    <source>
        <strain evidence="7">DUCC20226</strain>
    </source>
</reference>
<dbReference type="AlphaFoldDB" id="A0AAD9S6J5"/>
<feature type="region of interest" description="Disordered" evidence="6">
    <location>
        <begin position="503"/>
        <end position="527"/>
    </location>
</feature>
<dbReference type="Pfam" id="PF03055">
    <property type="entry name" value="RPE65"/>
    <property type="match status" value="1"/>
</dbReference>
<evidence type="ECO:0008006" key="9">
    <source>
        <dbReference type="Google" id="ProtNLM"/>
    </source>
</evidence>
<feature type="binding site" evidence="5">
    <location>
        <position position="189"/>
    </location>
    <ligand>
        <name>Fe cation</name>
        <dbReference type="ChEBI" id="CHEBI:24875"/>
        <note>catalytic</note>
    </ligand>
</feature>
<dbReference type="EMBL" id="JAUJFL010000006">
    <property type="protein sequence ID" value="KAK2600518.1"/>
    <property type="molecule type" value="Genomic_DNA"/>
</dbReference>
<evidence type="ECO:0000313" key="7">
    <source>
        <dbReference type="EMBL" id="KAK2600518.1"/>
    </source>
</evidence>
<feature type="binding site" evidence="5">
    <location>
        <position position="492"/>
    </location>
    <ligand>
        <name>Fe cation</name>
        <dbReference type="ChEBI" id="CHEBI:24875"/>
        <note>catalytic</note>
    </ligand>
</feature>